<dbReference type="Proteomes" id="UP001165381">
    <property type="component" value="Unassembled WGS sequence"/>
</dbReference>
<dbReference type="EMBL" id="JAMFLZ010000003">
    <property type="protein sequence ID" value="MCL6295131.1"/>
    <property type="molecule type" value="Genomic_DNA"/>
</dbReference>
<accession>A0ABT0QDV5</accession>
<dbReference type="RefSeq" id="WP_249972873.1">
    <property type="nucleotide sequence ID" value="NZ_JAMFLZ010000003.1"/>
</dbReference>
<evidence type="ECO:0008006" key="3">
    <source>
        <dbReference type="Google" id="ProtNLM"/>
    </source>
</evidence>
<gene>
    <name evidence="1" type="ORF">M3P09_09010</name>
</gene>
<evidence type="ECO:0000313" key="1">
    <source>
        <dbReference type="EMBL" id="MCL6295131.1"/>
    </source>
</evidence>
<name>A0ABT0QDV5_9FLAO</name>
<evidence type="ECO:0000313" key="2">
    <source>
        <dbReference type="Proteomes" id="UP001165381"/>
    </source>
</evidence>
<proteinExistence type="predicted"/>
<keyword evidence="2" id="KW-1185">Reference proteome</keyword>
<organism evidence="1 2">
    <name type="scientific">Jejuia spongiicola</name>
    <dbReference type="NCBI Taxonomy" id="2942207"/>
    <lineage>
        <taxon>Bacteria</taxon>
        <taxon>Pseudomonadati</taxon>
        <taxon>Bacteroidota</taxon>
        <taxon>Flavobacteriia</taxon>
        <taxon>Flavobacteriales</taxon>
        <taxon>Flavobacteriaceae</taxon>
        <taxon>Jejuia</taxon>
    </lineage>
</organism>
<comment type="caution">
    <text evidence="1">The sequence shown here is derived from an EMBL/GenBank/DDBJ whole genome shotgun (WGS) entry which is preliminary data.</text>
</comment>
<sequence>MKRLLLLTVLLSLCIACSGRKEVEKAVNSGNYDQAINTALKKLRTNKDSKRKREVVLMLQDAYYKAEDRDLNTINHLKKDSNPELYREIYERYLDLNARQEAIKPILPLRVNGKDIPFKFNDYSNTIIESRENLSDYLYEKGIELLESDNKLTIREAYNTLNYLDRINPNYEETRELLEEAHQRGTNYILVSINNETEQIIPTRLEDDLLNFDTYGLNKFWSVYHANKNNDVKYDYAMHLNLKRINISPERIKERELFRERDVKDGWEYELDSAGNVVKDSLGNDIKVDKIIRVKCRLLEIAQIKSSQVIADVVYLDLASNQPLDSFPIDSEYIFENIFARSRGDKRALTKDDRILLDNRRVPFPSNEQMVYDTGEDLKFQLKDIINSYNIGH</sequence>
<protein>
    <recommendedName>
        <fullName evidence="3">Lipoprotein</fullName>
    </recommendedName>
</protein>
<reference evidence="1" key="1">
    <citation type="submission" date="2022-05" db="EMBL/GenBank/DDBJ databases">
        <authorList>
            <person name="Park J.-S."/>
        </authorList>
    </citation>
    <scope>NUCLEOTIDE SEQUENCE</scope>
    <source>
        <strain evidence="1">2012CJ34-3</strain>
    </source>
</reference>